<dbReference type="InterPro" id="IPR036388">
    <property type="entry name" value="WH-like_DNA-bd_sf"/>
</dbReference>
<dbReference type="InterPro" id="IPR051534">
    <property type="entry name" value="CBASS_pafABC_assoc_protein"/>
</dbReference>
<dbReference type="SUPFAM" id="SSF46785">
    <property type="entry name" value="Winged helix' DNA-binding domain"/>
    <property type="match status" value="1"/>
</dbReference>
<dbReference type="Pfam" id="PF08279">
    <property type="entry name" value="HTH_11"/>
    <property type="match status" value="1"/>
</dbReference>
<organism evidence="3 4">
    <name type="scientific">Collimonas arenae</name>
    <dbReference type="NCBI Taxonomy" id="279058"/>
    <lineage>
        <taxon>Bacteria</taxon>
        <taxon>Pseudomonadati</taxon>
        <taxon>Pseudomonadota</taxon>
        <taxon>Betaproteobacteria</taxon>
        <taxon>Burkholderiales</taxon>
        <taxon>Oxalobacteraceae</taxon>
        <taxon>Collimonas</taxon>
    </lineage>
</organism>
<dbReference type="KEGG" id="care:LT85_0118"/>
<dbReference type="Gene3D" id="1.10.10.10">
    <property type="entry name" value="Winged helix-like DNA-binding domain superfamily/Winged helix DNA-binding domain"/>
    <property type="match status" value="1"/>
</dbReference>
<feature type="domain" description="WYL" evidence="2">
    <location>
        <begin position="142"/>
        <end position="207"/>
    </location>
</feature>
<dbReference type="EMBL" id="CP009962">
    <property type="protein sequence ID" value="AIY39278.1"/>
    <property type="molecule type" value="Genomic_DNA"/>
</dbReference>
<dbReference type="PANTHER" id="PTHR34580">
    <property type="match status" value="1"/>
</dbReference>
<accession>A0A0A1F3J7</accession>
<dbReference type="Proteomes" id="UP000030302">
    <property type="component" value="Chromosome"/>
</dbReference>
<evidence type="ECO:0000313" key="4">
    <source>
        <dbReference type="Proteomes" id="UP000030302"/>
    </source>
</evidence>
<evidence type="ECO:0000313" key="3">
    <source>
        <dbReference type="EMBL" id="AIY39278.1"/>
    </source>
</evidence>
<keyword evidence="4" id="KW-1185">Reference proteome</keyword>
<dbReference type="Pfam" id="PF13280">
    <property type="entry name" value="WYL"/>
    <property type="match status" value="1"/>
</dbReference>
<protein>
    <submittedName>
        <fullName evidence="3">Transcriptional regulator</fullName>
    </submittedName>
</protein>
<name>A0A0A1F3J7_9BURK</name>
<gene>
    <name evidence="3" type="ORF">LT85_0118</name>
</gene>
<dbReference type="InterPro" id="IPR026881">
    <property type="entry name" value="WYL_dom"/>
</dbReference>
<sequence>MAQAASRTGRLFMLMDALRSYRRPVTAARLAEDLSVSVRTIYRDVQTLIELGAPLEGEAGLGYVLRSGFFLPPLMFNEDELEALVLGARWVQRQGDAGLTQAAANALSKIATASPADLRDSMANMGLWAASWQQEPVHHLALGPIREAIRRQHKLSINYSDEHGSATERLIWPVALAFFEGKRLLIGWCELRSGFRHFRCDRIALLTVTRQRYPQHRNVLLQTWRRENQFAEEQ</sequence>
<evidence type="ECO:0000259" key="1">
    <source>
        <dbReference type="Pfam" id="PF08279"/>
    </source>
</evidence>
<dbReference type="InterPro" id="IPR036390">
    <property type="entry name" value="WH_DNA-bd_sf"/>
</dbReference>
<dbReference type="HOGENOM" id="CLU_041141_7_1_4"/>
<dbReference type="AlphaFoldDB" id="A0A0A1F3J7"/>
<dbReference type="RefSeq" id="WP_301280488.1">
    <property type="nucleotide sequence ID" value="NZ_CP009962.1"/>
</dbReference>
<dbReference type="InterPro" id="IPR013196">
    <property type="entry name" value="HTH_11"/>
</dbReference>
<dbReference type="STRING" id="279058.LT85_0118"/>
<dbReference type="PANTHER" id="PTHR34580:SF3">
    <property type="entry name" value="PROTEIN PAFB"/>
    <property type="match status" value="1"/>
</dbReference>
<feature type="domain" description="Helix-turn-helix type 11" evidence="1">
    <location>
        <begin position="10"/>
        <end position="63"/>
    </location>
</feature>
<evidence type="ECO:0000259" key="2">
    <source>
        <dbReference type="Pfam" id="PF13280"/>
    </source>
</evidence>
<proteinExistence type="predicted"/>
<reference evidence="4" key="1">
    <citation type="journal article" date="2014" name="Soil Biol. Biochem.">
        <title>Structure and function of bacterial communities in ageing soils: Insights from the Mendocino ecological staircase.</title>
        <authorList>
            <person name="Uroz S."/>
            <person name="Tech J.J."/>
            <person name="Sawaya N.A."/>
            <person name="Frey-Klett P."/>
            <person name="Leveau J.H.J."/>
        </authorList>
    </citation>
    <scope>NUCLEOTIDE SEQUENCE [LARGE SCALE GENOMIC DNA]</scope>
    <source>
        <strain evidence="4">Cal35</strain>
    </source>
</reference>
<dbReference type="PROSITE" id="PS52050">
    <property type="entry name" value="WYL"/>
    <property type="match status" value="1"/>
</dbReference>